<dbReference type="PANTHER" id="PTHR13887:SF14">
    <property type="entry name" value="DISULFIDE BOND FORMATION PROTEIN D"/>
    <property type="match status" value="1"/>
</dbReference>
<dbReference type="Pfam" id="PF13462">
    <property type="entry name" value="Thioredoxin_4"/>
    <property type="match status" value="1"/>
</dbReference>
<name>A0A839QPT1_9MICC</name>
<gene>
    <name evidence="7" type="ORF">E9229_001443</name>
</gene>
<dbReference type="PANTHER" id="PTHR13887">
    <property type="entry name" value="GLUTATHIONE S-TRANSFERASE KAPPA"/>
    <property type="match status" value="1"/>
</dbReference>
<dbReference type="AlphaFoldDB" id="A0A839QPT1"/>
<dbReference type="RefSeq" id="WP_183510547.1">
    <property type="nucleotide sequence ID" value="NZ_BAABGK010000022.1"/>
</dbReference>
<keyword evidence="3" id="KW-0560">Oxidoreductase</keyword>
<dbReference type="Gene3D" id="3.40.30.10">
    <property type="entry name" value="Glutaredoxin"/>
    <property type="match status" value="1"/>
</dbReference>
<evidence type="ECO:0000259" key="6">
    <source>
        <dbReference type="PROSITE" id="PS51352"/>
    </source>
</evidence>
<evidence type="ECO:0000256" key="2">
    <source>
        <dbReference type="ARBA" id="ARBA00022729"/>
    </source>
</evidence>
<evidence type="ECO:0000313" key="7">
    <source>
        <dbReference type="EMBL" id="MBB2995252.1"/>
    </source>
</evidence>
<comment type="caution">
    <text evidence="7">The sequence shown here is derived from an EMBL/GenBank/DDBJ whole genome shotgun (WGS) entry which is preliminary data.</text>
</comment>
<dbReference type="InterPro" id="IPR012336">
    <property type="entry name" value="Thioredoxin-like_fold"/>
</dbReference>
<proteinExistence type="inferred from homology"/>
<reference evidence="7 8" key="1">
    <citation type="submission" date="2020-08" db="EMBL/GenBank/DDBJ databases">
        <title>Sequencing the genomes of 1000 actinobacteria strains.</title>
        <authorList>
            <person name="Klenk H.-P."/>
        </authorList>
    </citation>
    <scope>NUCLEOTIDE SEQUENCE [LARGE SCALE GENOMIC DNA]</scope>
    <source>
        <strain evidence="7 8">DSM 22826</strain>
    </source>
</reference>
<keyword evidence="4" id="KW-1015">Disulfide bond</keyword>
<protein>
    <submittedName>
        <fullName evidence="7">Protein-disulfide isomerase</fullName>
    </submittedName>
</protein>
<dbReference type="EMBL" id="JACHVS010000001">
    <property type="protein sequence ID" value="MBB2995252.1"/>
    <property type="molecule type" value="Genomic_DNA"/>
</dbReference>
<feature type="domain" description="Thioredoxin" evidence="6">
    <location>
        <begin position="15"/>
        <end position="226"/>
    </location>
</feature>
<dbReference type="InterPro" id="IPR036249">
    <property type="entry name" value="Thioredoxin-like_sf"/>
</dbReference>
<dbReference type="Proteomes" id="UP000523000">
    <property type="component" value="Unassembled WGS sequence"/>
</dbReference>
<keyword evidence="2" id="KW-0732">Signal</keyword>
<keyword evidence="5" id="KW-0676">Redox-active center</keyword>
<sequence length="227" mass="23833">MPIPIALLIGIIIGMQIPTPAGSAEAPPAAIAQPGGSPDAAEAAPRKINVERREADDPTAVGDINAPVTIVTYSDFQCGYCAKWANDTLPTIVQQYVDAGKVRIEYRDIMFFGENSRQSAELAVAAGHQGKYQEFHDEIFADGGTAKNADFSEAGIKALAASLGVDHDQLVSDAGSKETSTLVQKNHDEAKELGVTGTPTFLVNGTPLVGAQPLEAFVKVIDDELAG</sequence>
<dbReference type="GO" id="GO:0016491">
    <property type="term" value="F:oxidoreductase activity"/>
    <property type="evidence" value="ECO:0007669"/>
    <property type="project" value="UniProtKB-KW"/>
</dbReference>
<keyword evidence="8" id="KW-1185">Reference proteome</keyword>
<evidence type="ECO:0000256" key="5">
    <source>
        <dbReference type="ARBA" id="ARBA00023284"/>
    </source>
</evidence>
<dbReference type="PROSITE" id="PS51352">
    <property type="entry name" value="THIOREDOXIN_2"/>
    <property type="match status" value="1"/>
</dbReference>
<accession>A0A839QPT1</accession>
<dbReference type="GO" id="GO:0016853">
    <property type="term" value="F:isomerase activity"/>
    <property type="evidence" value="ECO:0007669"/>
    <property type="project" value="UniProtKB-KW"/>
</dbReference>
<evidence type="ECO:0000256" key="1">
    <source>
        <dbReference type="ARBA" id="ARBA00005791"/>
    </source>
</evidence>
<evidence type="ECO:0000256" key="3">
    <source>
        <dbReference type="ARBA" id="ARBA00023002"/>
    </source>
</evidence>
<dbReference type="SUPFAM" id="SSF52833">
    <property type="entry name" value="Thioredoxin-like"/>
    <property type="match status" value="1"/>
</dbReference>
<organism evidence="7 8">
    <name type="scientific">Paeniglutamicibacter cryotolerans</name>
    <dbReference type="NCBI Taxonomy" id="670079"/>
    <lineage>
        <taxon>Bacteria</taxon>
        <taxon>Bacillati</taxon>
        <taxon>Actinomycetota</taxon>
        <taxon>Actinomycetes</taxon>
        <taxon>Micrococcales</taxon>
        <taxon>Micrococcaceae</taxon>
        <taxon>Paeniglutamicibacter</taxon>
    </lineage>
</organism>
<dbReference type="InterPro" id="IPR013766">
    <property type="entry name" value="Thioredoxin_domain"/>
</dbReference>
<keyword evidence="7" id="KW-0413">Isomerase</keyword>
<evidence type="ECO:0000256" key="4">
    <source>
        <dbReference type="ARBA" id="ARBA00023157"/>
    </source>
</evidence>
<comment type="similarity">
    <text evidence="1">Belongs to the thioredoxin family. DsbA subfamily.</text>
</comment>
<evidence type="ECO:0000313" key="8">
    <source>
        <dbReference type="Proteomes" id="UP000523000"/>
    </source>
</evidence>